<comment type="caution">
    <text evidence="10">The sequence shown here is derived from an EMBL/GenBank/DDBJ whole genome shotgun (WGS) entry which is preliminary data.</text>
</comment>
<dbReference type="Proteomes" id="UP001595377">
    <property type="component" value="Unassembled WGS sequence"/>
</dbReference>
<organism evidence="10 11">
    <name type="scientific">Shinella pollutisoli</name>
    <dbReference type="NCBI Taxonomy" id="2250594"/>
    <lineage>
        <taxon>Bacteria</taxon>
        <taxon>Pseudomonadati</taxon>
        <taxon>Pseudomonadota</taxon>
        <taxon>Alphaproteobacteria</taxon>
        <taxon>Hyphomicrobiales</taxon>
        <taxon>Rhizobiaceae</taxon>
        <taxon>Shinella</taxon>
    </lineage>
</organism>
<evidence type="ECO:0000256" key="5">
    <source>
        <dbReference type="ARBA" id="ARBA00022692"/>
    </source>
</evidence>
<evidence type="ECO:0000256" key="3">
    <source>
        <dbReference type="ARBA" id="ARBA00022448"/>
    </source>
</evidence>
<evidence type="ECO:0000313" key="10">
    <source>
        <dbReference type="EMBL" id="MFC3073330.1"/>
    </source>
</evidence>
<proteinExistence type="inferred from homology"/>
<dbReference type="InterPro" id="IPR047817">
    <property type="entry name" value="ABC2_TM_bact-type"/>
</dbReference>
<name>A0ABV7DEH0_9HYPH</name>
<keyword evidence="5 8" id="KW-0812">Transmembrane</keyword>
<evidence type="ECO:0000259" key="9">
    <source>
        <dbReference type="PROSITE" id="PS51012"/>
    </source>
</evidence>
<protein>
    <submittedName>
        <fullName evidence="10">ABC transporter permease</fullName>
    </submittedName>
</protein>
<comment type="similarity">
    <text evidence="2">Belongs to the ABC-2 integral membrane protein family.</text>
</comment>
<dbReference type="PANTHER" id="PTHR30294">
    <property type="entry name" value="MEMBRANE COMPONENT OF ABC TRANSPORTER YHHJ-RELATED"/>
    <property type="match status" value="1"/>
</dbReference>
<dbReference type="InterPro" id="IPR051449">
    <property type="entry name" value="ABC-2_transporter_component"/>
</dbReference>
<keyword evidence="3" id="KW-0813">Transport</keyword>
<feature type="transmembrane region" description="Helical" evidence="8">
    <location>
        <begin position="347"/>
        <end position="365"/>
    </location>
</feature>
<reference evidence="11" key="1">
    <citation type="journal article" date="2019" name="Int. J. Syst. Evol. Microbiol.">
        <title>The Global Catalogue of Microorganisms (GCM) 10K type strain sequencing project: providing services to taxonomists for standard genome sequencing and annotation.</title>
        <authorList>
            <consortium name="The Broad Institute Genomics Platform"/>
            <consortium name="The Broad Institute Genome Sequencing Center for Infectious Disease"/>
            <person name="Wu L."/>
            <person name="Ma J."/>
        </authorList>
    </citation>
    <scope>NUCLEOTIDE SEQUENCE [LARGE SCALE GENOMIC DNA]</scope>
    <source>
        <strain evidence="11">KCTC 52677</strain>
    </source>
</reference>
<feature type="transmembrane region" description="Helical" evidence="8">
    <location>
        <begin position="228"/>
        <end position="249"/>
    </location>
</feature>
<dbReference type="InterPro" id="IPR013525">
    <property type="entry name" value="ABC2_TM"/>
</dbReference>
<dbReference type="PROSITE" id="PS51012">
    <property type="entry name" value="ABC_TM2"/>
    <property type="match status" value="1"/>
</dbReference>
<evidence type="ECO:0000256" key="1">
    <source>
        <dbReference type="ARBA" id="ARBA00004651"/>
    </source>
</evidence>
<evidence type="ECO:0000256" key="2">
    <source>
        <dbReference type="ARBA" id="ARBA00007783"/>
    </source>
</evidence>
<evidence type="ECO:0000256" key="7">
    <source>
        <dbReference type="ARBA" id="ARBA00023136"/>
    </source>
</evidence>
<comment type="subcellular location">
    <subcellularLocation>
        <location evidence="1">Cell membrane</location>
        <topology evidence="1">Multi-pass membrane protein</topology>
    </subcellularLocation>
</comment>
<feature type="transmembrane region" description="Helical" evidence="8">
    <location>
        <begin position="21"/>
        <end position="39"/>
    </location>
</feature>
<dbReference type="EMBL" id="JBHRSP010000015">
    <property type="protein sequence ID" value="MFC3073330.1"/>
    <property type="molecule type" value="Genomic_DNA"/>
</dbReference>
<keyword evidence="4" id="KW-1003">Cell membrane</keyword>
<feature type="transmembrane region" description="Helical" evidence="8">
    <location>
        <begin position="255"/>
        <end position="279"/>
    </location>
</feature>
<evidence type="ECO:0000256" key="4">
    <source>
        <dbReference type="ARBA" id="ARBA00022475"/>
    </source>
</evidence>
<keyword evidence="11" id="KW-1185">Reference proteome</keyword>
<dbReference type="Gene3D" id="3.40.1710.10">
    <property type="entry name" value="abc type-2 transporter like domain"/>
    <property type="match status" value="1"/>
</dbReference>
<feature type="domain" description="ABC transmembrane type-2" evidence="9">
    <location>
        <begin position="132"/>
        <end position="368"/>
    </location>
</feature>
<feature type="transmembrane region" description="Helical" evidence="8">
    <location>
        <begin position="174"/>
        <end position="198"/>
    </location>
</feature>
<keyword evidence="7 8" id="KW-0472">Membrane</keyword>
<gene>
    <name evidence="10" type="ORF">ACFOHH_09470</name>
</gene>
<evidence type="ECO:0000256" key="6">
    <source>
        <dbReference type="ARBA" id="ARBA00022989"/>
    </source>
</evidence>
<accession>A0ABV7DEH0</accession>
<evidence type="ECO:0000313" key="11">
    <source>
        <dbReference type="Proteomes" id="UP001595377"/>
    </source>
</evidence>
<dbReference type="PANTHER" id="PTHR30294:SF47">
    <property type="entry name" value="INNER MEMBRANE TRANSPORT PERMEASE YHHJ"/>
    <property type="match status" value="1"/>
</dbReference>
<sequence>MRISNIWRLGIKELRSLARNPALLTLIVFAFSLLIYVAATATPITLNTAPISIVDEDLSPLSARLATAFYPPYFDRPQTISLSEMNRRMDAGIDTFALVIPANFQRDVLAGTAPALQLNVDATRMTQAFTGAGYVQAIVSDEITEFIQRYRAEERPAVDLVLRARFNPELDPGWFGAMMEVISNVSLLSVILAGAALIREREHGTIEHLLVMPVTPAEIMLGKIWPTALVVFAAAMFAITIVVKTWLAIPVAGSLALLMFAMALQLFATTSLGIFLATVAGSMPQFGLLLMLVLFPLQVLAGGLTPVESMPDGLRLLMNAAPNTHFVALSQAILFRGAGIEAVWTELASLAAIGCAFFLFSLWRFRKSLR</sequence>
<dbReference type="Pfam" id="PF12698">
    <property type="entry name" value="ABC2_membrane_3"/>
    <property type="match status" value="1"/>
</dbReference>
<evidence type="ECO:0000256" key="8">
    <source>
        <dbReference type="SAM" id="Phobius"/>
    </source>
</evidence>
<dbReference type="RefSeq" id="WP_257311474.1">
    <property type="nucleotide sequence ID" value="NZ_JANFDG010000001.1"/>
</dbReference>
<keyword evidence="6 8" id="KW-1133">Transmembrane helix</keyword>